<dbReference type="Proteomes" id="UP000292373">
    <property type="component" value="Unassembled WGS sequence"/>
</dbReference>
<dbReference type="PANTHER" id="PTHR40398:SF1">
    <property type="entry name" value="PTS SYSTEM GLUCITOL_SORBITOL-SPECIFIC EIIA COMPONENT"/>
    <property type="match status" value="1"/>
</dbReference>
<dbReference type="RefSeq" id="WP_131167942.1">
    <property type="nucleotide sequence ID" value="NZ_SDMQ01000006.1"/>
</dbReference>
<keyword evidence="3" id="KW-1185">Reference proteome</keyword>
<name>A0A4Q9KEQ6_9ACTN</name>
<organism evidence="2 3">
    <name type="scientific">Propioniciclava sinopodophylli</name>
    <dbReference type="NCBI Taxonomy" id="1837344"/>
    <lineage>
        <taxon>Bacteria</taxon>
        <taxon>Bacillati</taxon>
        <taxon>Actinomycetota</taxon>
        <taxon>Actinomycetes</taxon>
        <taxon>Propionibacteriales</taxon>
        <taxon>Propionibacteriaceae</taxon>
        <taxon>Propioniciclava</taxon>
    </lineage>
</organism>
<sequence length="121" mass="12740">MTETYRTTVTAAGPEATAFIGQGMFVTFGEDAPDALKEFCFIIDASARTTQDIEVGQVLVLDGTSYPITAVGDVARQNLDALGHVTVNVDGADKAKMHGAIHVRGEQMPQLDVGSTIAIEA</sequence>
<comment type="caution">
    <text evidence="1">Lacks conserved residue(s) required for the propagation of feature annotation.</text>
</comment>
<dbReference type="PROSITE" id="PS51097">
    <property type="entry name" value="PTS_EIIA_TYPE_5"/>
    <property type="match status" value="1"/>
</dbReference>
<dbReference type="PANTHER" id="PTHR40398">
    <property type="entry name" value="PTS SYSTEM GLUCITOL/SORBITOL-SPECIFIC EIIA COMPONENT"/>
    <property type="match status" value="1"/>
</dbReference>
<evidence type="ECO:0000313" key="3">
    <source>
        <dbReference type="Proteomes" id="UP000292373"/>
    </source>
</evidence>
<evidence type="ECO:0000313" key="2">
    <source>
        <dbReference type="EMBL" id="TBT85029.1"/>
    </source>
</evidence>
<evidence type="ECO:0000256" key="1">
    <source>
        <dbReference type="PROSITE-ProRule" id="PRU00420"/>
    </source>
</evidence>
<dbReference type="AlphaFoldDB" id="A0A4Q9KEQ6"/>
<dbReference type="GO" id="GO:0016301">
    <property type="term" value="F:kinase activity"/>
    <property type="evidence" value="ECO:0007669"/>
    <property type="project" value="TreeGrafter"/>
</dbReference>
<dbReference type="InterPro" id="IPR036665">
    <property type="entry name" value="PTS_IIA_glucitol/sorbitol_sf"/>
</dbReference>
<dbReference type="GO" id="GO:0005737">
    <property type="term" value="C:cytoplasm"/>
    <property type="evidence" value="ECO:0007669"/>
    <property type="project" value="InterPro"/>
</dbReference>
<comment type="caution">
    <text evidence="2">The sequence shown here is derived from an EMBL/GenBank/DDBJ whole genome shotgun (WGS) entry which is preliminary data.</text>
</comment>
<accession>A0A4Q9KEQ6</accession>
<dbReference type="GO" id="GO:0009401">
    <property type="term" value="P:phosphoenolpyruvate-dependent sugar phosphotransferase system"/>
    <property type="evidence" value="ECO:0007669"/>
    <property type="project" value="InterPro"/>
</dbReference>
<reference evidence="2 3" key="1">
    <citation type="submission" date="2019-01" db="EMBL/GenBank/DDBJ databases">
        <title>Lactibacter flavus gen. nov., sp. nov., a novel bacterium of the family Propionibacteriaceae isolated from raw milk and dairy products.</title>
        <authorList>
            <person name="Huptas C."/>
            <person name="Wenning M."/>
            <person name="Breitenwieser F."/>
            <person name="Doll E."/>
            <person name="Von Neubeck M."/>
            <person name="Busse H.-J."/>
            <person name="Scherer S."/>
        </authorList>
    </citation>
    <scope>NUCLEOTIDE SEQUENCE [LARGE SCALE GENOMIC DNA]</scope>
    <source>
        <strain evidence="2 3">KCTC 33808</strain>
    </source>
</reference>
<dbReference type="SUPFAM" id="SSF141530">
    <property type="entry name" value="PTSIIA/GutA-like"/>
    <property type="match status" value="1"/>
</dbReference>
<gene>
    <name evidence="2" type="ORF">ET989_07630</name>
</gene>
<dbReference type="GO" id="GO:0008982">
    <property type="term" value="F:protein-N(PI)-phosphohistidine-sugar phosphotransferase activity"/>
    <property type="evidence" value="ECO:0007669"/>
    <property type="project" value="InterPro"/>
</dbReference>
<dbReference type="Pfam" id="PF03829">
    <property type="entry name" value="PTSIIA_gutA"/>
    <property type="match status" value="1"/>
</dbReference>
<dbReference type="EMBL" id="SDMQ01000006">
    <property type="protein sequence ID" value="TBT85029.1"/>
    <property type="molecule type" value="Genomic_DNA"/>
</dbReference>
<proteinExistence type="predicted"/>
<dbReference type="InterPro" id="IPR004716">
    <property type="entry name" value="PTS_IIA_glucitol/sorbitol-sp"/>
</dbReference>
<dbReference type="OrthoDB" id="5113885at2"/>
<dbReference type="Gene3D" id="2.40.33.40">
    <property type="entry name" value="Phosphotransferase system, glucitol/sorbitol-specific IIA component"/>
    <property type="match status" value="1"/>
</dbReference>
<protein>
    <submittedName>
        <fullName evidence="2">PTS sorbitol transporter subunit IIA</fullName>
    </submittedName>
</protein>